<organism evidence="1 2">
    <name type="scientific">Trichuris trichiura</name>
    <name type="common">Whipworm</name>
    <name type="synonym">Trichocephalus trichiurus</name>
    <dbReference type="NCBI Taxonomy" id="36087"/>
    <lineage>
        <taxon>Eukaryota</taxon>
        <taxon>Metazoa</taxon>
        <taxon>Ecdysozoa</taxon>
        <taxon>Nematoda</taxon>
        <taxon>Enoplea</taxon>
        <taxon>Dorylaimia</taxon>
        <taxon>Trichinellida</taxon>
        <taxon>Trichuridae</taxon>
        <taxon>Trichuris</taxon>
    </lineage>
</organism>
<evidence type="ECO:0000313" key="2">
    <source>
        <dbReference type="Proteomes" id="UP000030665"/>
    </source>
</evidence>
<reference evidence="1" key="2">
    <citation type="submission" date="2014-03" db="EMBL/GenBank/DDBJ databases">
        <title>The whipworm genome and dual-species transcriptomics of an intimate host-pathogen interaction.</title>
        <authorList>
            <person name="Foth B.J."/>
            <person name="Tsai I.J."/>
            <person name="Reid A.J."/>
            <person name="Bancroft A.J."/>
            <person name="Nichol S."/>
            <person name="Tracey A."/>
            <person name="Holroyd N."/>
            <person name="Cotton J.A."/>
            <person name="Stanley E.J."/>
            <person name="Zarowiecki M."/>
            <person name="Liu J.Z."/>
            <person name="Huckvale T."/>
            <person name="Cooper P.J."/>
            <person name="Grencis R.K."/>
            <person name="Berriman M."/>
        </authorList>
    </citation>
    <scope>NUCLEOTIDE SEQUENCE [LARGE SCALE GENOMIC DNA]</scope>
</reference>
<keyword evidence="2" id="KW-1185">Reference proteome</keyword>
<name>A0A077ZAU8_TRITR</name>
<gene>
    <name evidence="1" type="ORF">TTRE_0000406801</name>
</gene>
<proteinExistence type="predicted"/>
<protein>
    <submittedName>
        <fullName evidence="1">Uncharacterized protein</fullName>
    </submittedName>
</protein>
<reference evidence="1" key="1">
    <citation type="submission" date="2014-01" db="EMBL/GenBank/DDBJ databases">
        <authorList>
            <person name="Aslett M."/>
        </authorList>
    </citation>
    <scope>NUCLEOTIDE SEQUENCE</scope>
</reference>
<accession>A0A077ZAU8</accession>
<dbReference type="AlphaFoldDB" id="A0A077ZAU8"/>
<sequence>MKIGLTPTERYRQVFTNTVGTFAGYEDVLHLKIEMLPVFTSRPIPFSQKPQVTKAHRMGLAHSMRDENRSESSSSCKLCCDNQSLATQDQHQSSRFEELNGETLLSVIDLQIGILSNKNPLRTTEVSCEHHLPETAI</sequence>
<dbReference type="Proteomes" id="UP000030665">
    <property type="component" value="Unassembled WGS sequence"/>
</dbReference>
<dbReference type="EMBL" id="HG805981">
    <property type="protein sequence ID" value="CDW55795.1"/>
    <property type="molecule type" value="Genomic_DNA"/>
</dbReference>
<evidence type="ECO:0000313" key="1">
    <source>
        <dbReference type="EMBL" id="CDW55795.1"/>
    </source>
</evidence>